<organism evidence="2 3">
    <name type="scientific">Winogradskyella damuponensis</name>
    <dbReference type="NCBI Taxonomy" id="943939"/>
    <lineage>
        <taxon>Bacteria</taxon>
        <taxon>Pseudomonadati</taxon>
        <taxon>Bacteroidota</taxon>
        <taxon>Flavobacteriia</taxon>
        <taxon>Flavobacteriales</taxon>
        <taxon>Flavobacteriaceae</taxon>
        <taxon>Winogradskyella</taxon>
    </lineage>
</organism>
<gene>
    <name evidence="2" type="primary">mnmD</name>
    <name evidence="2" type="ORF">GCM10022292_12000</name>
</gene>
<dbReference type="InterPro" id="IPR029063">
    <property type="entry name" value="SAM-dependent_MTases_sf"/>
</dbReference>
<evidence type="ECO:0000259" key="1">
    <source>
        <dbReference type="Pfam" id="PF05430"/>
    </source>
</evidence>
<comment type="caution">
    <text evidence="2">The sequence shown here is derived from an EMBL/GenBank/DDBJ whole genome shotgun (WGS) entry which is preliminary data.</text>
</comment>
<dbReference type="PANTHER" id="PTHR39963:SF1">
    <property type="entry name" value="MNMC-LIKE METHYLTRANSFERASE DOMAIN-CONTAINING PROTEIN"/>
    <property type="match status" value="1"/>
</dbReference>
<dbReference type="PANTHER" id="PTHR39963">
    <property type="entry name" value="SLL0983 PROTEIN"/>
    <property type="match status" value="1"/>
</dbReference>
<sequence length="229" mass="26356">MKRKIITTSDGSKTIQIEEWNEQYHSIHGAIQEANHVFLKHGLLFYSENYSVSNPISILEIGFGTGLNAFLTLIEAEKLKLALNYVGVEAYPVQLEEINQLNYVELISKNQDAIFEKLHNTSWEEQHEITSSFLLKKQQKFFKDIEDKNEFNLIYFDAFGARVQPNLWTEDIFKIMFDALKENGVLVTYSAKGSVRRAMQAVGFTVERLPGPPGKREMLRAQKKESITF</sequence>
<dbReference type="InterPro" id="IPR008471">
    <property type="entry name" value="MnmC-like_methylTransf"/>
</dbReference>
<dbReference type="EMBL" id="BAABCB010000015">
    <property type="protein sequence ID" value="GAA4242310.1"/>
    <property type="molecule type" value="Genomic_DNA"/>
</dbReference>
<dbReference type="SUPFAM" id="SSF53335">
    <property type="entry name" value="S-adenosyl-L-methionine-dependent methyltransferases"/>
    <property type="match status" value="1"/>
</dbReference>
<evidence type="ECO:0000313" key="3">
    <source>
        <dbReference type="Proteomes" id="UP001501682"/>
    </source>
</evidence>
<dbReference type="Proteomes" id="UP001501682">
    <property type="component" value="Unassembled WGS sequence"/>
</dbReference>
<dbReference type="NCBIfam" id="NF033855">
    <property type="entry name" value="tRNA_MNMC2"/>
    <property type="match status" value="1"/>
</dbReference>
<name>A0ABP8CS78_9FLAO</name>
<dbReference type="Pfam" id="PF05430">
    <property type="entry name" value="Methyltransf_30"/>
    <property type="match status" value="1"/>
</dbReference>
<proteinExistence type="predicted"/>
<dbReference type="Gene3D" id="3.40.50.150">
    <property type="entry name" value="Vaccinia Virus protein VP39"/>
    <property type="match status" value="1"/>
</dbReference>
<feature type="domain" description="MnmC-like methyltransferase" evidence="1">
    <location>
        <begin position="127"/>
        <end position="224"/>
    </location>
</feature>
<dbReference type="RefSeq" id="WP_344713308.1">
    <property type="nucleotide sequence ID" value="NZ_BAABCB010000015.1"/>
</dbReference>
<dbReference type="InterPro" id="IPR047785">
    <property type="entry name" value="tRNA_MNMC2"/>
</dbReference>
<evidence type="ECO:0000313" key="2">
    <source>
        <dbReference type="EMBL" id="GAA4242310.1"/>
    </source>
</evidence>
<accession>A0ABP8CS78</accession>
<protein>
    <submittedName>
        <fullName evidence="2">tRNA (5-methylaminomethyl-2-thiouridine)(34)-methyltransferase MnmD</fullName>
    </submittedName>
</protein>
<reference evidence="3" key="1">
    <citation type="journal article" date="2019" name="Int. J. Syst. Evol. Microbiol.">
        <title>The Global Catalogue of Microorganisms (GCM) 10K type strain sequencing project: providing services to taxonomists for standard genome sequencing and annotation.</title>
        <authorList>
            <consortium name="The Broad Institute Genomics Platform"/>
            <consortium name="The Broad Institute Genome Sequencing Center for Infectious Disease"/>
            <person name="Wu L."/>
            <person name="Ma J."/>
        </authorList>
    </citation>
    <scope>NUCLEOTIDE SEQUENCE [LARGE SCALE GENOMIC DNA]</scope>
    <source>
        <strain evidence="3">JCM 17633</strain>
    </source>
</reference>
<keyword evidence="3" id="KW-1185">Reference proteome</keyword>